<feature type="compositionally biased region" description="Low complexity" evidence="1">
    <location>
        <begin position="160"/>
        <end position="183"/>
    </location>
</feature>
<name>A0ABR0K0Q6_9EURO</name>
<proteinExistence type="predicted"/>
<reference evidence="2 3" key="1">
    <citation type="submission" date="2023-08" db="EMBL/GenBank/DDBJ databases">
        <title>Black Yeasts Isolated from many extreme environments.</title>
        <authorList>
            <person name="Coleine C."/>
            <person name="Stajich J.E."/>
            <person name="Selbmann L."/>
        </authorList>
    </citation>
    <scope>NUCLEOTIDE SEQUENCE [LARGE SCALE GENOMIC DNA]</scope>
    <source>
        <strain evidence="2 3">CCFEE 5885</strain>
    </source>
</reference>
<evidence type="ECO:0000256" key="1">
    <source>
        <dbReference type="SAM" id="MobiDB-lite"/>
    </source>
</evidence>
<sequence>MADQQALVASVIGESPNDIKTLAIGCPPDSDSNECGFPSPITVTVGPSTLHFGPMPTGIYNLLGEFDCAITGTTEAVCAATVGVYDTEYIGTATDTDWMTEVPKSSSSTTVTLSGEELAGGFVAATITAGLGKGVESATTTESGTGSESTSGTGSGTGRGAASTTSASTSASGSANGGDSTSSGVALATGNGAAAAAAAGLSGLAYSGAAAGFMALPMFLL</sequence>
<dbReference type="PANTHER" id="PTHR40640:SF1">
    <property type="entry name" value="ANCHORED GLYCOPROTEIN, PUTATIVE (AFU_ORTHOLOGUE AFUA_8G04860)-RELATED"/>
    <property type="match status" value="1"/>
</dbReference>
<gene>
    <name evidence="2" type="ORF">LTR24_008457</name>
</gene>
<dbReference type="EMBL" id="JAVRRG010000147">
    <property type="protein sequence ID" value="KAK5080621.1"/>
    <property type="molecule type" value="Genomic_DNA"/>
</dbReference>
<dbReference type="Proteomes" id="UP001345013">
    <property type="component" value="Unassembled WGS sequence"/>
</dbReference>
<feature type="region of interest" description="Disordered" evidence="1">
    <location>
        <begin position="135"/>
        <end position="183"/>
    </location>
</feature>
<protein>
    <submittedName>
        <fullName evidence="2">Uncharacterized protein</fullName>
    </submittedName>
</protein>
<keyword evidence="3" id="KW-1185">Reference proteome</keyword>
<organism evidence="2 3">
    <name type="scientific">Lithohypha guttulata</name>
    <dbReference type="NCBI Taxonomy" id="1690604"/>
    <lineage>
        <taxon>Eukaryota</taxon>
        <taxon>Fungi</taxon>
        <taxon>Dikarya</taxon>
        <taxon>Ascomycota</taxon>
        <taxon>Pezizomycotina</taxon>
        <taxon>Eurotiomycetes</taxon>
        <taxon>Chaetothyriomycetidae</taxon>
        <taxon>Chaetothyriales</taxon>
        <taxon>Trichomeriaceae</taxon>
        <taxon>Lithohypha</taxon>
    </lineage>
</organism>
<comment type="caution">
    <text evidence="2">The sequence shown here is derived from an EMBL/GenBank/DDBJ whole genome shotgun (WGS) entry which is preliminary data.</text>
</comment>
<dbReference type="PANTHER" id="PTHR40640">
    <property type="entry name" value="ANCHORED GLYCOPROTEIN, PUTATIVE (AFU_ORTHOLOGUE AFUA_8G04860)-RELATED"/>
    <property type="match status" value="1"/>
</dbReference>
<evidence type="ECO:0000313" key="2">
    <source>
        <dbReference type="EMBL" id="KAK5080621.1"/>
    </source>
</evidence>
<accession>A0ABR0K0Q6</accession>
<evidence type="ECO:0000313" key="3">
    <source>
        <dbReference type="Proteomes" id="UP001345013"/>
    </source>
</evidence>
<feature type="compositionally biased region" description="Low complexity" evidence="1">
    <location>
        <begin position="136"/>
        <end position="152"/>
    </location>
</feature>